<reference evidence="1" key="1">
    <citation type="submission" date="2019-08" db="EMBL/GenBank/DDBJ databases">
        <authorList>
            <person name="Kucharzyk K."/>
            <person name="Murdoch R.W."/>
            <person name="Higgins S."/>
            <person name="Loffler F."/>
        </authorList>
    </citation>
    <scope>NUCLEOTIDE SEQUENCE</scope>
</reference>
<gene>
    <name evidence="1" type="ORF">SDC9_194873</name>
</gene>
<dbReference type="EMBL" id="VSSQ01108652">
    <property type="protein sequence ID" value="MPN47271.1"/>
    <property type="molecule type" value="Genomic_DNA"/>
</dbReference>
<proteinExistence type="predicted"/>
<name>A0A645I7H7_9ZZZZ</name>
<sequence length="99" mass="11236">MQIQRHEIPFEILVQFVPCQSNLSVKVEFLKVFALFNHFLASFRVLKTILRFDDCAEKLLLDCKPIQSFAGFVHSGSSIVIETLIIVESIIKLGMGLLL</sequence>
<accession>A0A645I7H7</accession>
<protein>
    <submittedName>
        <fullName evidence="1">Uncharacterized protein</fullName>
    </submittedName>
</protein>
<dbReference type="AlphaFoldDB" id="A0A645I7H7"/>
<evidence type="ECO:0000313" key="1">
    <source>
        <dbReference type="EMBL" id="MPN47271.1"/>
    </source>
</evidence>
<comment type="caution">
    <text evidence="1">The sequence shown here is derived from an EMBL/GenBank/DDBJ whole genome shotgun (WGS) entry which is preliminary data.</text>
</comment>
<organism evidence="1">
    <name type="scientific">bioreactor metagenome</name>
    <dbReference type="NCBI Taxonomy" id="1076179"/>
    <lineage>
        <taxon>unclassified sequences</taxon>
        <taxon>metagenomes</taxon>
        <taxon>ecological metagenomes</taxon>
    </lineage>
</organism>